<keyword evidence="4" id="KW-1185">Reference proteome</keyword>
<evidence type="ECO:0000313" key="3">
    <source>
        <dbReference type="EMBL" id="GCF10899.1"/>
    </source>
</evidence>
<comment type="caution">
    <text evidence="3">The sequence shown here is derived from an EMBL/GenBank/DDBJ whole genome shotgun (WGS) entry which is preliminary data.</text>
</comment>
<organism evidence="3 4">
    <name type="scientific">Dictyobacter arantiisoli</name>
    <dbReference type="NCBI Taxonomy" id="2014874"/>
    <lineage>
        <taxon>Bacteria</taxon>
        <taxon>Bacillati</taxon>
        <taxon>Chloroflexota</taxon>
        <taxon>Ktedonobacteria</taxon>
        <taxon>Ktedonobacterales</taxon>
        <taxon>Dictyobacteraceae</taxon>
        <taxon>Dictyobacter</taxon>
    </lineage>
</organism>
<gene>
    <name evidence="3" type="ORF">KDI_44630</name>
</gene>
<dbReference type="EMBL" id="BIXY01000086">
    <property type="protein sequence ID" value="GCF10899.1"/>
    <property type="molecule type" value="Genomic_DNA"/>
</dbReference>
<feature type="transmembrane region" description="Helical" evidence="2">
    <location>
        <begin position="166"/>
        <end position="183"/>
    </location>
</feature>
<protein>
    <submittedName>
        <fullName evidence="3">Uncharacterized protein</fullName>
    </submittedName>
</protein>
<name>A0A5A5TIT4_9CHLR</name>
<dbReference type="AlphaFoldDB" id="A0A5A5TIT4"/>
<feature type="region of interest" description="Disordered" evidence="1">
    <location>
        <begin position="1"/>
        <end position="40"/>
    </location>
</feature>
<evidence type="ECO:0000256" key="1">
    <source>
        <dbReference type="SAM" id="MobiDB-lite"/>
    </source>
</evidence>
<feature type="transmembrane region" description="Helical" evidence="2">
    <location>
        <begin position="73"/>
        <end position="93"/>
    </location>
</feature>
<keyword evidence="2" id="KW-1133">Transmembrane helix</keyword>
<feature type="compositionally biased region" description="Polar residues" evidence="1">
    <location>
        <begin position="24"/>
        <end position="36"/>
    </location>
</feature>
<sequence length="477" mass="53182">MTQTALPQQGQQVPGQPTQQAQASVQPGQTGQTAHPQKSIPLKRKGAGLNQLIAKTHKLGGQLLGLQITNGNLIAIFFSAMQITAGIVSFAWIMMGAWALVLTLVCAPLAVLIERLSLGGLMVYRTAGKGKMELEDSYHIKHIKKEATEREKYEYRRKLKRLRSDRWTSGWLILLGVAISGYVGDQFWQKLFAPIGPVNSTILSILIAGSVSLTFVFSELYAEPSNKGIREAMMDNQISKAVLANSKTDLQIELSMEAFGNLRSDPAKRLAVVNKIEEGMTTRLLDFAERAEYLLMGEDEQKTSPKVQIQEVTQGLQLPAIAQSRVEFEQCKEELAETLRTRPRMSRQKLADHFGVPKSTMQDWVTKLRKEAQQQEEAAVEKVQAEEVPVEDEQDVLLDTEAPVEGDQDQIMEGEVEEIAESYPDYADCKAELAELLRDRPRMSRQKLADQFGVPKSTMLDWIEAIRKEAKAEEAGA</sequence>
<dbReference type="Proteomes" id="UP000322530">
    <property type="component" value="Unassembled WGS sequence"/>
</dbReference>
<evidence type="ECO:0000313" key="4">
    <source>
        <dbReference type="Proteomes" id="UP000322530"/>
    </source>
</evidence>
<keyword evidence="2" id="KW-0472">Membrane</keyword>
<feature type="transmembrane region" description="Helical" evidence="2">
    <location>
        <begin position="99"/>
        <end position="124"/>
    </location>
</feature>
<accession>A0A5A5TIT4</accession>
<dbReference type="RefSeq" id="WP_149403756.1">
    <property type="nucleotide sequence ID" value="NZ_BIXY01000086.1"/>
</dbReference>
<proteinExistence type="predicted"/>
<evidence type="ECO:0000256" key="2">
    <source>
        <dbReference type="SAM" id="Phobius"/>
    </source>
</evidence>
<feature type="transmembrane region" description="Helical" evidence="2">
    <location>
        <begin position="203"/>
        <end position="222"/>
    </location>
</feature>
<reference evidence="3 4" key="1">
    <citation type="submission" date="2019-01" db="EMBL/GenBank/DDBJ databases">
        <title>Draft genome sequence of Dictyobacter sp. Uno17.</title>
        <authorList>
            <person name="Wang C.M."/>
            <person name="Zheng Y."/>
            <person name="Sakai Y."/>
            <person name="Abe K."/>
            <person name="Yokota A."/>
            <person name="Yabe S."/>
        </authorList>
    </citation>
    <scope>NUCLEOTIDE SEQUENCE [LARGE SCALE GENOMIC DNA]</scope>
    <source>
        <strain evidence="3 4">Uno17</strain>
    </source>
</reference>
<feature type="compositionally biased region" description="Low complexity" evidence="1">
    <location>
        <begin position="7"/>
        <end position="23"/>
    </location>
</feature>
<keyword evidence="2" id="KW-0812">Transmembrane</keyword>